<evidence type="ECO:0008006" key="11">
    <source>
        <dbReference type="Google" id="ProtNLM"/>
    </source>
</evidence>
<evidence type="ECO:0000256" key="1">
    <source>
        <dbReference type="ARBA" id="ARBA00004651"/>
    </source>
</evidence>
<evidence type="ECO:0000256" key="3">
    <source>
        <dbReference type="ARBA" id="ARBA00022692"/>
    </source>
</evidence>
<comment type="subcellular location">
    <subcellularLocation>
        <location evidence="1">Cell membrane</location>
        <topology evidence="1">Multi-pass membrane protein</topology>
    </subcellularLocation>
</comment>
<evidence type="ECO:0000256" key="8">
    <source>
        <dbReference type="SAM" id="Phobius"/>
    </source>
</evidence>
<keyword evidence="7" id="KW-0676">Redox-active center</keyword>
<evidence type="ECO:0000256" key="6">
    <source>
        <dbReference type="ARBA" id="ARBA00023136"/>
    </source>
</evidence>
<dbReference type="OrthoDB" id="3711263at2"/>
<feature type="transmembrane region" description="Helical" evidence="8">
    <location>
        <begin position="41"/>
        <end position="60"/>
    </location>
</feature>
<evidence type="ECO:0000256" key="5">
    <source>
        <dbReference type="ARBA" id="ARBA00022989"/>
    </source>
</evidence>
<evidence type="ECO:0000313" key="10">
    <source>
        <dbReference type="Proteomes" id="UP000265916"/>
    </source>
</evidence>
<sequence>MKFLKRWSLHRFPWFLVFFIGAGTNAYAYIIQTYFHEMPCYYCVIDRFYLYIVALGGIIGMINPRNLFLRLVACLAFVYGSLMGTYYSYLHLNLIAKFKQNPFTLDSCPLVFDHFYGLPQKYFPNIFTPIGNCNAGGPSYMGLNLVEWTAVLFVTLAVIAILVLVSQVRSIQPKRLTTTKPFSMR</sequence>
<evidence type="ECO:0000256" key="4">
    <source>
        <dbReference type="ARBA" id="ARBA00022982"/>
    </source>
</evidence>
<dbReference type="RefSeq" id="WP_119529983.1">
    <property type="nucleotide sequence ID" value="NZ_JBHSSP010000013.1"/>
</dbReference>
<dbReference type="PANTHER" id="PTHR36570">
    <property type="entry name" value="DISULFIDE BOND FORMATION PROTEIN B"/>
    <property type="match status" value="1"/>
</dbReference>
<evidence type="ECO:0000256" key="2">
    <source>
        <dbReference type="ARBA" id="ARBA00022475"/>
    </source>
</evidence>
<name>A0A3A1YSN2_9GAMM</name>
<feature type="transmembrane region" description="Helical" evidence="8">
    <location>
        <begin position="12"/>
        <end position="35"/>
    </location>
</feature>
<dbReference type="InterPro" id="IPR003752">
    <property type="entry name" value="DiS_bond_form_DsbB/BdbC"/>
</dbReference>
<dbReference type="Pfam" id="PF02600">
    <property type="entry name" value="DsbB"/>
    <property type="match status" value="1"/>
</dbReference>
<comment type="caution">
    <text evidence="9">The sequence shown here is derived from an EMBL/GenBank/DDBJ whole genome shotgun (WGS) entry which is preliminary data.</text>
</comment>
<dbReference type="GO" id="GO:0006457">
    <property type="term" value="P:protein folding"/>
    <property type="evidence" value="ECO:0007669"/>
    <property type="project" value="InterPro"/>
</dbReference>
<keyword evidence="5 8" id="KW-1133">Transmembrane helix</keyword>
<accession>A0A3A1YSN2</accession>
<feature type="transmembrane region" description="Helical" evidence="8">
    <location>
        <begin position="145"/>
        <end position="165"/>
    </location>
</feature>
<protein>
    <recommendedName>
        <fullName evidence="11">Disulfide bond formation protein B</fullName>
    </recommendedName>
</protein>
<feature type="transmembrane region" description="Helical" evidence="8">
    <location>
        <begin position="67"/>
        <end position="89"/>
    </location>
</feature>
<dbReference type="Proteomes" id="UP000265916">
    <property type="component" value="Unassembled WGS sequence"/>
</dbReference>
<keyword evidence="4" id="KW-0249">Electron transport</keyword>
<gene>
    <name evidence="9" type="ORF">CKF58_00220</name>
</gene>
<evidence type="ECO:0000313" key="9">
    <source>
        <dbReference type="EMBL" id="RIY40635.1"/>
    </source>
</evidence>
<keyword evidence="6 8" id="KW-0472">Membrane</keyword>
<dbReference type="AlphaFoldDB" id="A0A3A1YSN2"/>
<dbReference type="Gene3D" id="1.20.1550.10">
    <property type="entry name" value="DsbB-like"/>
    <property type="match status" value="1"/>
</dbReference>
<dbReference type="GO" id="GO:0015035">
    <property type="term" value="F:protein-disulfide reductase activity"/>
    <property type="evidence" value="ECO:0007669"/>
    <property type="project" value="InterPro"/>
</dbReference>
<reference evidence="9 10" key="1">
    <citation type="submission" date="2017-08" db="EMBL/GenBank/DDBJ databases">
        <title>Reclassification of Bisgaard taxon 37 and 44.</title>
        <authorList>
            <person name="Christensen H."/>
        </authorList>
    </citation>
    <scope>NUCLEOTIDE SEQUENCE [LARGE SCALE GENOMIC DNA]</scope>
    <source>
        <strain evidence="9 10">111</strain>
    </source>
</reference>
<dbReference type="EMBL" id="NRJG01000004">
    <property type="protein sequence ID" value="RIY40635.1"/>
    <property type="molecule type" value="Genomic_DNA"/>
</dbReference>
<dbReference type="SUPFAM" id="SSF158442">
    <property type="entry name" value="DsbB-like"/>
    <property type="match status" value="1"/>
</dbReference>
<dbReference type="PANTHER" id="PTHR36570:SF3">
    <property type="entry name" value="DISULFIDE BOND FORMATION PROTEIN B"/>
    <property type="match status" value="1"/>
</dbReference>
<organism evidence="9 10">
    <name type="scientific">Psittacicella hinzii</name>
    <dbReference type="NCBI Taxonomy" id="2028575"/>
    <lineage>
        <taxon>Bacteria</taxon>
        <taxon>Pseudomonadati</taxon>
        <taxon>Pseudomonadota</taxon>
        <taxon>Gammaproteobacteria</taxon>
        <taxon>Pasteurellales</taxon>
        <taxon>Psittacicellaceae</taxon>
        <taxon>Psittacicella</taxon>
    </lineage>
</organism>
<dbReference type="GO" id="GO:0005886">
    <property type="term" value="C:plasma membrane"/>
    <property type="evidence" value="ECO:0007669"/>
    <property type="project" value="UniProtKB-SubCell"/>
</dbReference>
<keyword evidence="3 8" id="KW-0812">Transmembrane</keyword>
<proteinExistence type="predicted"/>
<dbReference type="InterPro" id="IPR023380">
    <property type="entry name" value="DsbB-like_sf"/>
</dbReference>
<dbReference type="InterPro" id="IPR050183">
    <property type="entry name" value="DsbB"/>
</dbReference>
<keyword evidence="2" id="KW-1003">Cell membrane</keyword>
<evidence type="ECO:0000256" key="7">
    <source>
        <dbReference type="ARBA" id="ARBA00023284"/>
    </source>
</evidence>
<keyword evidence="10" id="KW-1185">Reference proteome</keyword>
<keyword evidence="4" id="KW-0813">Transport</keyword>